<organism evidence="2 3">
    <name type="scientific">Naegleria lovaniensis</name>
    <name type="common">Amoeba</name>
    <dbReference type="NCBI Taxonomy" id="51637"/>
    <lineage>
        <taxon>Eukaryota</taxon>
        <taxon>Discoba</taxon>
        <taxon>Heterolobosea</taxon>
        <taxon>Tetramitia</taxon>
        <taxon>Eutetramitia</taxon>
        <taxon>Vahlkampfiidae</taxon>
        <taxon>Naegleria</taxon>
    </lineage>
</organism>
<dbReference type="PANTHER" id="PTHR46512">
    <property type="entry name" value="PEPTIDYLPROLYL ISOMERASE"/>
    <property type="match status" value="1"/>
</dbReference>
<keyword evidence="3" id="KW-1185">Reference proteome</keyword>
<name>A0AA88GLM4_NAELO</name>
<dbReference type="PANTHER" id="PTHR46512:SF8">
    <property type="entry name" value="PEPTIDYLPROLYL ISOMERASE"/>
    <property type="match status" value="1"/>
</dbReference>
<dbReference type="InterPro" id="IPR050754">
    <property type="entry name" value="FKBP4/5/8-like"/>
</dbReference>
<dbReference type="SMART" id="SM00028">
    <property type="entry name" value="TPR"/>
    <property type="match status" value="2"/>
</dbReference>
<proteinExistence type="predicted"/>
<dbReference type="GeneID" id="68097088"/>
<comment type="caution">
    <text evidence="2">The sequence shown here is derived from an EMBL/GenBank/DDBJ whole genome shotgun (WGS) entry which is preliminary data.</text>
</comment>
<evidence type="ECO:0000313" key="2">
    <source>
        <dbReference type="EMBL" id="KAG2383296.1"/>
    </source>
</evidence>
<dbReference type="InterPro" id="IPR005158">
    <property type="entry name" value="BTAD"/>
</dbReference>
<dbReference type="EMBL" id="PYSW02000021">
    <property type="protein sequence ID" value="KAG2383296.1"/>
    <property type="molecule type" value="Genomic_DNA"/>
</dbReference>
<dbReference type="AlphaFoldDB" id="A0AA88GLM4"/>
<dbReference type="RefSeq" id="XP_044548975.1">
    <property type="nucleotide sequence ID" value="XM_044694294.1"/>
</dbReference>
<dbReference type="SUPFAM" id="SSF48452">
    <property type="entry name" value="TPR-like"/>
    <property type="match status" value="1"/>
</dbReference>
<dbReference type="InterPro" id="IPR011990">
    <property type="entry name" value="TPR-like_helical_dom_sf"/>
</dbReference>
<dbReference type="Pfam" id="PF03704">
    <property type="entry name" value="BTAD"/>
    <property type="match status" value="1"/>
</dbReference>
<accession>A0AA88GLM4</accession>
<feature type="domain" description="Bacterial transcriptional activator" evidence="1">
    <location>
        <begin position="9"/>
        <end position="118"/>
    </location>
</feature>
<dbReference type="Proteomes" id="UP000816034">
    <property type="component" value="Unassembled WGS sequence"/>
</dbReference>
<gene>
    <name evidence="2" type="ORF">C9374_004633</name>
</gene>
<dbReference type="Gene3D" id="1.25.40.10">
    <property type="entry name" value="Tetratricopeptide repeat domain"/>
    <property type="match status" value="1"/>
</dbReference>
<evidence type="ECO:0000313" key="3">
    <source>
        <dbReference type="Proteomes" id="UP000816034"/>
    </source>
</evidence>
<protein>
    <recommendedName>
        <fullName evidence="1">Bacterial transcriptional activator domain-containing protein</fullName>
    </recommendedName>
</protein>
<sequence length="479" mass="56366">MNTSQQAMDTKQLESLIEEGNSFFKAQQWNNAKQKYSLAIGLLQNYGEFQQQQDSKYLEQQWVRVHNNRAQVHLMLKEYNESLTDCHQVLKFDPLNEKAIIRLIQSLNFSGAKELAFEALLNGLLKLPGNDKLEAQKALFPNFLDLHDLIALGCEQTNKYIFSVKQLKGIEHKAYHDTWRVEDYFDPTNESRCFDIPCPPEQFIVDNDIIEKEKQYFENLSKKNKGTLPQIFDYGNIYCRKPQIATDPEFPLTYQYYYKFSHGEKKPLGFANIAWLRSLFKLQANKKDLFILLPQTQSMESWTLYKVKDFGIQFGNVRCKSTNWYAIHRGDVVVRDFDKHIWSLLILESVDPARQNNTIELFIDFMGPQFNHFDYLLRNKLPCKIFTRETVQQEEAVYCEDYIGTYRIKDRKIGKDAKNFIDLSYVVEFPLESYSSTLLSKLEQAYCMNSKLEITFPSLKTFFNISKRILKNHFMSMLM</sequence>
<evidence type="ECO:0000259" key="1">
    <source>
        <dbReference type="Pfam" id="PF03704"/>
    </source>
</evidence>
<reference evidence="2 3" key="1">
    <citation type="journal article" date="2018" name="BMC Genomics">
        <title>The genome of Naegleria lovaniensis, the basis for a comparative approach to unravel pathogenicity factors of the human pathogenic amoeba N. fowleri.</title>
        <authorList>
            <person name="Liechti N."/>
            <person name="Schurch N."/>
            <person name="Bruggmann R."/>
            <person name="Wittwer M."/>
        </authorList>
    </citation>
    <scope>NUCLEOTIDE SEQUENCE [LARGE SCALE GENOMIC DNA]</scope>
    <source>
        <strain evidence="2 3">ATCC 30569</strain>
    </source>
</reference>
<dbReference type="InterPro" id="IPR019734">
    <property type="entry name" value="TPR_rpt"/>
</dbReference>